<organism evidence="3 4">
    <name type="scientific">Glycomyces sambucus</name>
    <dbReference type="NCBI Taxonomy" id="380244"/>
    <lineage>
        <taxon>Bacteria</taxon>
        <taxon>Bacillati</taxon>
        <taxon>Actinomycetota</taxon>
        <taxon>Actinomycetes</taxon>
        <taxon>Glycomycetales</taxon>
        <taxon>Glycomycetaceae</taxon>
        <taxon>Glycomyces</taxon>
    </lineage>
</organism>
<accession>A0A1G9DU26</accession>
<sequence>MFERFAATARSAVTRAAAEARERGDRRVGTEHLLLAVLQEGEGEVLLGVTAEAARAAADDLDRRALASVGVDAEGFRPVDVPAKRRTPQFSAGAKDVLARSLTLASGARSRRIENRHLLLALLERDRRDPVADLFAALGVDPAAVRAKLFAL</sequence>
<protein>
    <submittedName>
        <fullName evidence="3">Clp amino terminal domain-containing protein, pathogenicity island component</fullName>
    </submittedName>
</protein>
<dbReference type="PROSITE" id="PS51903">
    <property type="entry name" value="CLP_R"/>
    <property type="match status" value="1"/>
</dbReference>
<name>A0A1G9DU26_9ACTN</name>
<dbReference type="RefSeq" id="WP_091043991.1">
    <property type="nucleotide sequence ID" value="NZ_FNGF01000001.1"/>
</dbReference>
<proteinExistence type="predicted"/>
<dbReference type="EMBL" id="FNGF01000001">
    <property type="protein sequence ID" value="SDK67354.1"/>
    <property type="molecule type" value="Genomic_DNA"/>
</dbReference>
<dbReference type="AlphaFoldDB" id="A0A1G9DU26"/>
<dbReference type="OrthoDB" id="3628183at2"/>
<dbReference type="Pfam" id="PF02861">
    <property type="entry name" value="Clp_N"/>
    <property type="match status" value="2"/>
</dbReference>
<dbReference type="STRING" id="380244.SAMN05216298_1097"/>
<dbReference type="Gene3D" id="1.10.1780.10">
    <property type="entry name" value="Clp, N-terminal domain"/>
    <property type="match status" value="1"/>
</dbReference>
<reference evidence="4" key="1">
    <citation type="submission" date="2016-10" db="EMBL/GenBank/DDBJ databases">
        <authorList>
            <person name="Varghese N."/>
            <person name="Submissions S."/>
        </authorList>
    </citation>
    <scope>NUCLEOTIDE SEQUENCE [LARGE SCALE GENOMIC DNA]</scope>
    <source>
        <strain evidence="4">CGMCC 4.3147</strain>
    </source>
</reference>
<dbReference type="InterPro" id="IPR004176">
    <property type="entry name" value="Clp_R_N"/>
</dbReference>
<keyword evidence="1" id="KW-0677">Repeat</keyword>
<keyword evidence="4" id="KW-1185">Reference proteome</keyword>
<dbReference type="InterPro" id="IPR036628">
    <property type="entry name" value="Clp_N_dom_sf"/>
</dbReference>
<dbReference type="Proteomes" id="UP000198662">
    <property type="component" value="Unassembled WGS sequence"/>
</dbReference>
<feature type="domain" description="Clp R" evidence="2">
    <location>
        <begin position="2"/>
        <end position="152"/>
    </location>
</feature>
<dbReference type="SUPFAM" id="SSF81923">
    <property type="entry name" value="Double Clp-N motif"/>
    <property type="match status" value="1"/>
</dbReference>
<gene>
    <name evidence="3" type="ORF">SAMN05216298_1097</name>
</gene>
<evidence type="ECO:0000313" key="4">
    <source>
        <dbReference type="Proteomes" id="UP000198662"/>
    </source>
</evidence>
<evidence type="ECO:0000313" key="3">
    <source>
        <dbReference type="EMBL" id="SDK67354.1"/>
    </source>
</evidence>
<evidence type="ECO:0000259" key="2">
    <source>
        <dbReference type="PROSITE" id="PS51903"/>
    </source>
</evidence>
<evidence type="ECO:0000256" key="1">
    <source>
        <dbReference type="PROSITE-ProRule" id="PRU01251"/>
    </source>
</evidence>